<dbReference type="AlphaFoldDB" id="A0A0B6ZZL6"/>
<dbReference type="EMBL" id="HACG01027163">
    <property type="protein sequence ID" value="CEK74028.1"/>
    <property type="molecule type" value="Transcribed_RNA"/>
</dbReference>
<organism evidence="1">
    <name type="scientific">Arion vulgaris</name>
    <dbReference type="NCBI Taxonomy" id="1028688"/>
    <lineage>
        <taxon>Eukaryota</taxon>
        <taxon>Metazoa</taxon>
        <taxon>Spiralia</taxon>
        <taxon>Lophotrochozoa</taxon>
        <taxon>Mollusca</taxon>
        <taxon>Gastropoda</taxon>
        <taxon>Heterobranchia</taxon>
        <taxon>Euthyneura</taxon>
        <taxon>Panpulmonata</taxon>
        <taxon>Eupulmonata</taxon>
        <taxon>Stylommatophora</taxon>
        <taxon>Helicina</taxon>
        <taxon>Arionoidea</taxon>
        <taxon>Arionidae</taxon>
        <taxon>Arion</taxon>
    </lineage>
</organism>
<protein>
    <submittedName>
        <fullName evidence="1">Uncharacterized protein</fullName>
    </submittedName>
</protein>
<name>A0A0B6ZZL6_9EUPU</name>
<sequence>MNDNIESMFHLKFKALEVVCEDGIAGVQLAWTVTGETALGGRDISSQGMVFWSALDG</sequence>
<reference evidence="1" key="1">
    <citation type="submission" date="2014-12" db="EMBL/GenBank/DDBJ databases">
        <title>Insight into the proteome of Arion vulgaris.</title>
        <authorList>
            <person name="Aradska J."/>
            <person name="Bulat T."/>
            <person name="Smidak R."/>
            <person name="Sarate P."/>
            <person name="Gangsoo J."/>
            <person name="Sialana F."/>
            <person name="Bilban M."/>
            <person name="Lubec G."/>
        </authorList>
    </citation>
    <scope>NUCLEOTIDE SEQUENCE</scope>
    <source>
        <tissue evidence="1">Skin</tissue>
    </source>
</reference>
<evidence type="ECO:0000313" key="1">
    <source>
        <dbReference type="EMBL" id="CEK74028.1"/>
    </source>
</evidence>
<proteinExistence type="predicted"/>
<gene>
    <name evidence="1" type="primary">ORF89366</name>
</gene>
<accession>A0A0B6ZZL6</accession>